<evidence type="ECO:0000313" key="1">
    <source>
        <dbReference type="EMBL" id="VYU43290.1"/>
    </source>
</evidence>
<accession>A0A6N3EQ21</accession>
<organism evidence="1">
    <name type="scientific">Enterococcus casseliflavus</name>
    <name type="common">Enterococcus flavescens</name>
    <dbReference type="NCBI Taxonomy" id="37734"/>
    <lineage>
        <taxon>Bacteria</taxon>
        <taxon>Bacillati</taxon>
        <taxon>Bacillota</taxon>
        <taxon>Bacilli</taxon>
        <taxon>Lactobacillales</taxon>
        <taxon>Enterococcaceae</taxon>
        <taxon>Enterococcus</taxon>
    </lineage>
</organism>
<proteinExistence type="predicted"/>
<gene>
    <name evidence="1" type="ORF">ECLFYP2_03314</name>
</gene>
<name>A0A6N3EQ21_ENTCA</name>
<dbReference type="AlphaFoldDB" id="A0A6N3EQ21"/>
<sequence length="216" mass="24838">MMNPTTILRRPLQELTQYDDEFWANYLFMTDPFACKYQGSDHVELIEQARQCGETAAKEFLEMYGHPFDRGTICKQNKLLLRNQVPLNASGMILGQFQPPNQLFINEAAITQIAAFLENRAIKSTDTEIANLVFGHEFFHWIEEQQQASIYTRTKKVQLRKFLGIPQIVNLRVLSEIAAMVFTKEINDSKFNPCLLDCALIQGKGDYYESENISLS</sequence>
<dbReference type="EMBL" id="CACRTX010000013">
    <property type="protein sequence ID" value="VYU43290.1"/>
    <property type="molecule type" value="Genomic_DNA"/>
</dbReference>
<reference evidence="1" key="1">
    <citation type="submission" date="2019-11" db="EMBL/GenBank/DDBJ databases">
        <authorList>
            <person name="Feng L."/>
        </authorList>
    </citation>
    <scope>NUCLEOTIDE SEQUENCE</scope>
    <source>
        <strain evidence="1">ECasseliflavusLFYP2</strain>
    </source>
</reference>
<protein>
    <submittedName>
        <fullName evidence="1">Uncharacterized protein</fullName>
    </submittedName>
</protein>